<gene>
    <name evidence="2" type="ORF">PAPOLLO_LOCUS24302</name>
</gene>
<dbReference type="EMBL" id="CAJQZP010001468">
    <property type="protein sequence ID" value="CAG5048818.1"/>
    <property type="molecule type" value="Genomic_DNA"/>
</dbReference>
<sequence length="430" mass="49283">MTKKRKKLDVIHDEASCVRAKLEKVLLKVPPEIYNQFRYNYNLLSTTAVRNIAKDLFETTAFSHNGILGGNDSNFPLKCKVNDDYFLLPRKSRFFCGDVIEQCKKLDGKKFDIVIADPPWWNKYIRRLKAANTKLSYSMMYNEEIALIPVKNLFADNCLVAVWCTNSPSNVTAVKDLIFPNWGVEYVTTWYWLKVTTGFKPVCDFGSGSKKQPYERIIFGKVGEVGRIPKEHLIISVPSALHSHKPPLLDILKPYVIAEHPQVLELFARYLLPNTTSVGFEPLKWQHISLYEIWCTNSPSNVTAVKDLIFPNWGVEYVTTWYWLKVTTGFKPVCDFGSGSKKQPYERIIFGKVGEVGRIPKEHLIISVPSALHSHKPPLLDILKPYVIAEHPQVLELFARYLLPNTTSVGFEPLKWQHISLYESIEEISC</sequence>
<accession>A0A8S3Y6U4</accession>
<proteinExistence type="inferred from homology"/>
<dbReference type="PANTHER" id="PTHR12829:SF4">
    <property type="entry name" value="N(6)-ADENINE-SPECIFIC METHYLTRANSFERASE METTL4"/>
    <property type="match status" value="1"/>
</dbReference>
<dbReference type="Proteomes" id="UP000691718">
    <property type="component" value="Unassembled WGS sequence"/>
</dbReference>
<evidence type="ECO:0000256" key="1">
    <source>
        <dbReference type="PROSITE-ProRule" id="PRU00489"/>
    </source>
</evidence>
<evidence type="ECO:0000313" key="2">
    <source>
        <dbReference type="EMBL" id="CAG5048818.1"/>
    </source>
</evidence>
<dbReference type="GO" id="GO:0003676">
    <property type="term" value="F:nucleic acid binding"/>
    <property type="evidence" value="ECO:0007669"/>
    <property type="project" value="InterPro"/>
</dbReference>
<dbReference type="PANTHER" id="PTHR12829">
    <property type="entry name" value="N6-ADENOSINE-METHYLTRANSFERASE"/>
    <property type="match status" value="1"/>
</dbReference>
<dbReference type="InterPro" id="IPR007757">
    <property type="entry name" value="MT-A70-like"/>
</dbReference>
<dbReference type="AlphaFoldDB" id="A0A8S3Y6U4"/>
<dbReference type="PROSITE" id="PS00092">
    <property type="entry name" value="N6_MTASE"/>
    <property type="match status" value="1"/>
</dbReference>
<dbReference type="OrthoDB" id="61116at2759"/>
<dbReference type="GO" id="GO:0008168">
    <property type="term" value="F:methyltransferase activity"/>
    <property type="evidence" value="ECO:0007669"/>
    <property type="project" value="InterPro"/>
</dbReference>
<comment type="similarity">
    <text evidence="1">Belongs to the MT-A70-like family.</text>
</comment>
<name>A0A8S3Y6U4_PARAO</name>
<dbReference type="PROSITE" id="PS51143">
    <property type="entry name" value="MT_A70"/>
    <property type="match status" value="1"/>
</dbReference>
<dbReference type="GO" id="GO:0032259">
    <property type="term" value="P:methylation"/>
    <property type="evidence" value="ECO:0007669"/>
    <property type="project" value="InterPro"/>
</dbReference>
<keyword evidence="3" id="KW-1185">Reference proteome</keyword>
<protein>
    <submittedName>
        <fullName evidence="2">(apollo) hypothetical protein</fullName>
    </submittedName>
</protein>
<dbReference type="InterPro" id="IPR002052">
    <property type="entry name" value="DNA_methylase_N6_adenine_CS"/>
</dbReference>
<evidence type="ECO:0000313" key="3">
    <source>
        <dbReference type="Proteomes" id="UP000691718"/>
    </source>
</evidence>
<organism evidence="2 3">
    <name type="scientific">Parnassius apollo</name>
    <name type="common">Apollo butterfly</name>
    <name type="synonym">Papilio apollo</name>
    <dbReference type="NCBI Taxonomy" id="110799"/>
    <lineage>
        <taxon>Eukaryota</taxon>
        <taxon>Metazoa</taxon>
        <taxon>Ecdysozoa</taxon>
        <taxon>Arthropoda</taxon>
        <taxon>Hexapoda</taxon>
        <taxon>Insecta</taxon>
        <taxon>Pterygota</taxon>
        <taxon>Neoptera</taxon>
        <taxon>Endopterygota</taxon>
        <taxon>Lepidoptera</taxon>
        <taxon>Glossata</taxon>
        <taxon>Ditrysia</taxon>
        <taxon>Papilionoidea</taxon>
        <taxon>Papilionidae</taxon>
        <taxon>Parnassiinae</taxon>
        <taxon>Parnassini</taxon>
        <taxon>Parnassius</taxon>
        <taxon>Parnassius</taxon>
    </lineage>
</organism>
<dbReference type="GO" id="GO:0005634">
    <property type="term" value="C:nucleus"/>
    <property type="evidence" value="ECO:0007669"/>
    <property type="project" value="TreeGrafter"/>
</dbReference>
<comment type="caution">
    <text evidence="2">The sequence shown here is derived from an EMBL/GenBank/DDBJ whole genome shotgun (WGS) entry which is preliminary data.</text>
</comment>
<dbReference type="Pfam" id="PF05063">
    <property type="entry name" value="MT-A70"/>
    <property type="match status" value="2"/>
</dbReference>
<reference evidence="2" key="1">
    <citation type="submission" date="2021-04" db="EMBL/GenBank/DDBJ databases">
        <authorList>
            <person name="Tunstrom K."/>
        </authorList>
    </citation>
    <scope>NUCLEOTIDE SEQUENCE</scope>
</reference>